<gene>
    <name evidence="2" type="ORF">RILFYP67_03498</name>
</gene>
<accession>A0A6N3HI88</accession>
<evidence type="ECO:0000256" key="1">
    <source>
        <dbReference type="SAM" id="SignalP"/>
    </source>
</evidence>
<keyword evidence="1" id="KW-0732">Signal</keyword>
<dbReference type="NCBIfam" id="TIGR04223">
    <property type="entry name" value="quorum_AgrD"/>
    <property type="match status" value="1"/>
</dbReference>
<dbReference type="RefSeq" id="WP_117485427.1">
    <property type="nucleotide sequence ID" value="NZ_CACRUM010000111.1"/>
</dbReference>
<reference evidence="2" key="1">
    <citation type="submission" date="2019-11" db="EMBL/GenBank/DDBJ databases">
        <authorList>
            <person name="Feng L."/>
        </authorList>
    </citation>
    <scope>NUCLEOTIDE SEQUENCE</scope>
    <source>
        <strain evidence="2">RintestinalisLFYP67</strain>
    </source>
</reference>
<protein>
    <recommendedName>
        <fullName evidence="3">Cyclic lactone autoinducer peptide</fullName>
    </recommendedName>
</protein>
<feature type="signal peptide" evidence="1">
    <location>
        <begin position="1"/>
        <end position="19"/>
    </location>
</feature>
<dbReference type="AlphaFoldDB" id="A0A6N3HI88"/>
<dbReference type="EMBL" id="CACRUM010000111">
    <property type="protein sequence ID" value="VYU76707.1"/>
    <property type="molecule type" value="Genomic_DNA"/>
</dbReference>
<name>A0A6N3HI88_9FIRM</name>
<sequence>MKKRNWMYRLSSKSMSVMAALALMVTTMATNRSCMWYFGQDKMPEDSKKLRRF</sequence>
<proteinExistence type="predicted"/>
<feature type="chain" id="PRO_5039458163" description="Cyclic lactone autoinducer peptide" evidence="1">
    <location>
        <begin position="20"/>
        <end position="53"/>
    </location>
</feature>
<evidence type="ECO:0008006" key="3">
    <source>
        <dbReference type="Google" id="ProtNLM"/>
    </source>
</evidence>
<dbReference type="InterPro" id="IPR009229">
    <property type="entry name" value="AgrD"/>
</dbReference>
<evidence type="ECO:0000313" key="2">
    <source>
        <dbReference type="EMBL" id="VYU76707.1"/>
    </source>
</evidence>
<organism evidence="2">
    <name type="scientific">Roseburia intestinalis</name>
    <dbReference type="NCBI Taxonomy" id="166486"/>
    <lineage>
        <taxon>Bacteria</taxon>
        <taxon>Bacillati</taxon>
        <taxon>Bacillota</taxon>
        <taxon>Clostridia</taxon>
        <taxon>Lachnospirales</taxon>
        <taxon>Lachnospiraceae</taxon>
        <taxon>Roseburia</taxon>
    </lineage>
</organism>